<feature type="domain" description="Lipoprotein-associated type-17" evidence="1">
    <location>
        <begin position="196"/>
        <end position="284"/>
    </location>
</feature>
<feature type="domain" description="Lipoprotein-associated type-17" evidence="1">
    <location>
        <begin position="739"/>
        <end position="794"/>
    </location>
</feature>
<accession>A0A449B9W6</accession>
<protein>
    <recommendedName>
        <fullName evidence="1">Lipoprotein-associated type-17 domain-containing protein</fullName>
    </recommendedName>
</protein>
<evidence type="ECO:0000259" key="1">
    <source>
        <dbReference type="Pfam" id="PF04200"/>
    </source>
</evidence>
<dbReference type="InterPro" id="IPR007326">
    <property type="entry name" value="Lipoprotein-assoc_dom"/>
</dbReference>
<dbReference type="EMBL" id="LR215043">
    <property type="protein sequence ID" value="VEU77948.1"/>
    <property type="molecule type" value="Genomic_DNA"/>
</dbReference>
<organism evidence="2 3">
    <name type="scientific">Mycoplasmopsis columbinasalis</name>
    <dbReference type="NCBI Taxonomy" id="114880"/>
    <lineage>
        <taxon>Bacteria</taxon>
        <taxon>Bacillati</taxon>
        <taxon>Mycoplasmatota</taxon>
        <taxon>Mycoplasmoidales</taxon>
        <taxon>Metamycoplasmataceae</taxon>
        <taxon>Mycoplasmopsis</taxon>
    </lineage>
</organism>
<feature type="domain" description="Lipoprotein-associated type-17" evidence="1">
    <location>
        <begin position="879"/>
        <end position="927"/>
    </location>
</feature>
<sequence>MSNDRLGLIRKAVILKISEANQNNTFFLDAVDLWGFKNFNDVIKNGWTDSDWNKIFGTNNRVIASLNLTSKNYEKFLNFTPEQLKNALPTVTDEINVFLLANSENKQLWYSEDELIKLTSMLPKNTFKYEFVSQNTNNSIDIKITISSLNKDGTSKTFLTTLDNFQNFEPDHDTFKNILNDATALYLRPEKRTFLTSLKPSEAVKYINIDNDINLIRLVKTNSDSNYLNDLNNTVFDGRSHTITRKLAQNGIDDLNGTLTFDVTITSKTNPNESYTKKYTVYGFEIEKSVKALQNYLTKINLEGYAKLATDETNAISTINQLPSYYQNKTNLLNFELAVDDLNSTNIPIDEQNDSDIITKRKLAFDQYAKDVNVEFLPNVSYEANDAEGYATVMAKFSLKSDPNIQYKENVKINNFVASEIQGFASLKKKVDALNDLQVIIPTNNNYEQNYYELTASEFDNLVISRKIDLNNGLYLNHNLSKIYSNFEGVSFERLDVNPYNDQLGTYNLRTTFKLTDGLTYTKTVPIFGFNINRNSYKVDDSIWANLRLSFEKENRYDNYINYVSSWSSSSETEIQVGSTTISDDSMSLQYFDPEVKDYRPFGDNSNFKNLVVKISSDDMDDDSVENSKKYTVRILDTFGNSVTRKFTYNFGKKYDTEAKLNDTLDNKFTKAVIFNERNNSWENTPLFLRSASAVLNSLKNQYRDNLKIMLVNNEGLSSLTSVQWGKNLAKQRFLFKDGAFANHFQIASSLDTAIANDKEGTIKLTLTVSTVNTNTGRTINSVSKEFVLDGFKKEIKSKNEFLKFANNFAYDLPDSVKIYNKWEKAVPYVTDFLMSAFNQQPNVSFLPSFEAKFDATDGIWGNKYELLPQKNSRLNIEIPVFVKFSLPENYYDETKGELYVNYTLISTTNPEWELTRSKAIKLTGLAKEEFTSDKLNKYLDAQQIWFNYLGNRKISQASEFKSELVSGNAIDGGKNVPLLLKHPSLAYSAEFVNADETSLVFKVKVYSTLNSNIYAEKVVTLKK</sequence>
<dbReference type="RefSeq" id="WP_129622802.1">
    <property type="nucleotide sequence ID" value="NZ_LR215043.1"/>
</dbReference>
<dbReference type="Pfam" id="PF04200">
    <property type="entry name" value="Lipoprotein_17"/>
    <property type="match status" value="4"/>
</dbReference>
<gene>
    <name evidence="2" type="ORF">NCTC10184_00162</name>
</gene>
<keyword evidence="3" id="KW-1185">Reference proteome</keyword>
<reference evidence="2 3" key="1">
    <citation type="submission" date="2019-01" db="EMBL/GenBank/DDBJ databases">
        <authorList>
            <consortium name="Pathogen Informatics"/>
        </authorList>
    </citation>
    <scope>NUCLEOTIDE SEQUENCE [LARGE SCALE GENOMIC DNA]</scope>
    <source>
        <strain evidence="2 3">NCTC10184</strain>
    </source>
</reference>
<dbReference type="KEGG" id="mcob:NCTC10184_00162"/>
<dbReference type="Proteomes" id="UP000290876">
    <property type="component" value="Chromosome"/>
</dbReference>
<feature type="domain" description="Lipoprotein-associated type-17" evidence="1">
    <location>
        <begin position="453"/>
        <end position="531"/>
    </location>
</feature>
<name>A0A449B9W6_9BACT</name>
<proteinExistence type="predicted"/>
<evidence type="ECO:0000313" key="3">
    <source>
        <dbReference type="Proteomes" id="UP000290876"/>
    </source>
</evidence>
<dbReference type="AlphaFoldDB" id="A0A449B9W6"/>
<evidence type="ECO:0000313" key="2">
    <source>
        <dbReference type="EMBL" id="VEU77948.1"/>
    </source>
</evidence>